<accession>A0A158HT25</accession>
<dbReference type="InterPro" id="IPR008565">
    <property type="entry name" value="TtsA-like_GH18_dom"/>
</dbReference>
<evidence type="ECO:0000313" key="3">
    <source>
        <dbReference type="EMBL" id="SAL47532.1"/>
    </source>
</evidence>
<protein>
    <submittedName>
        <fullName evidence="3">Peptidoglycan domain protein</fullName>
    </submittedName>
</protein>
<name>A0A158HT25_9BURK</name>
<organism evidence="3 4">
    <name type="scientific">Caballeronia arvi</name>
    <dbReference type="NCBI Taxonomy" id="1777135"/>
    <lineage>
        <taxon>Bacteria</taxon>
        <taxon>Pseudomonadati</taxon>
        <taxon>Pseudomonadota</taxon>
        <taxon>Betaproteobacteria</taxon>
        <taxon>Burkholderiales</taxon>
        <taxon>Burkholderiaceae</taxon>
        <taxon>Caballeronia</taxon>
    </lineage>
</organism>
<comment type="caution">
    <text evidence="3">The sequence shown here is derived from an EMBL/GenBank/DDBJ whole genome shotgun (WGS) entry which is preliminary data.</text>
</comment>
<dbReference type="Proteomes" id="UP000055019">
    <property type="component" value="Unassembled WGS sequence"/>
</dbReference>
<proteinExistence type="predicted"/>
<dbReference type="InterPro" id="IPR018537">
    <property type="entry name" value="Peptidoglycan-bd_3"/>
</dbReference>
<keyword evidence="4" id="KW-1185">Reference proteome</keyword>
<dbReference type="RefSeq" id="WP_061146751.1">
    <property type="nucleotide sequence ID" value="NZ_FCOM02000007.1"/>
</dbReference>
<dbReference type="CDD" id="cd13926">
    <property type="entry name" value="N-acetylmuramidase_GH108"/>
    <property type="match status" value="1"/>
</dbReference>
<reference evidence="3" key="1">
    <citation type="submission" date="2016-01" db="EMBL/GenBank/DDBJ databases">
        <authorList>
            <person name="Peeters C."/>
        </authorList>
    </citation>
    <scope>NUCLEOTIDE SEQUENCE [LARGE SCALE GENOMIC DNA]</scope>
    <source>
        <strain evidence="3">LMG 29317</strain>
    </source>
</reference>
<dbReference type="AlphaFoldDB" id="A0A158HT25"/>
<feature type="domain" description="Peptidoglycan binding" evidence="2">
    <location>
        <begin position="94"/>
        <end position="176"/>
    </location>
</feature>
<evidence type="ECO:0000259" key="1">
    <source>
        <dbReference type="Pfam" id="PF05838"/>
    </source>
</evidence>
<dbReference type="InterPro" id="IPR023346">
    <property type="entry name" value="Lysozyme-like_dom_sf"/>
</dbReference>
<feature type="domain" description="TtsA-like Glycoside hydrolase family 108" evidence="1">
    <location>
        <begin position="7"/>
        <end position="90"/>
    </location>
</feature>
<evidence type="ECO:0000313" key="4">
    <source>
        <dbReference type="Proteomes" id="UP000055019"/>
    </source>
</evidence>
<dbReference type="EMBL" id="FCOM02000007">
    <property type="protein sequence ID" value="SAL47532.1"/>
    <property type="molecule type" value="Genomic_DNA"/>
</dbReference>
<dbReference type="Gene3D" id="1.20.141.10">
    <property type="entry name" value="Chitosanase, subunit A, domain 1"/>
    <property type="match status" value="1"/>
</dbReference>
<dbReference type="SUPFAM" id="SSF53955">
    <property type="entry name" value="Lysozyme-like"/>
    <property type="match status" value="1"/>
</dbReference>
<dbReference type="Pfam" id="PF05838">
    <property type="entry name" value="Glyco_hydro_108"/>
    <property type="match status" value="1"/>
</dbReference>
<dbReference type="Pfam" id="PF09374">
    <property type="entry name" value="PG_binding_3"/>
    <property type="match status" value="1"/>
</dbReference>
<evidence type="ECO:0000259" key="2">
    <source>
        <dbReference type="Pfam" id="PF09374"/>
    </source>
</evidence>
<sequence length="183" mass="19944">MNPTDYFDKVIGREGGYSNNPADRGGETMWGVTAATARAFGYAGPMAQMTRDTAIAIYRSRYWTQPRFDQVQAVDADIAEKLLDIGVNMGPATGVQFMQRALNVLNQQGKAFPDISTDGGIGPMTLAALKAFVDQRGNDGRRVLLGMIAALQSVRYVEIAEKNPSQETFEYGWQLNRALGVAA</sequence>
<gene>
    <name evidence="3" type="ORF">AWB74_02142</name>
</gene>